<gene>
    <name evidence="3" type="ORF">GJ691_16095</name>
</gene>
<evidence type="ECO:0000313" key="4">
    <source>
        <dbReference type="Proteomes" id="UP000443153"/>
    </source>
</evidence>
<name>A0A6I2MVJ2_9FLAO</name>
<dbReference type="Proteomes" id="UP000443153">
    <property type="component" value="Unassembled WGS sequence"/>
</dbReference>
<dbReference type="RefSeq" id="WP_154368747.1">
    <property type="nucleotide sequence ID" value="NZ_WKJH01000026.1"/>
</dbReference>
<feature type="coiled-coil region" evidence="1">
    <location>
        <begin position="606"/>
        <end position="633"/>
    </location>
</feature>
<comment type="caution">
    <text evidence="3">The sequence shown here is derived from an EMBL/GenBank/DDBJ whole genome shotgun (WGS) entry which is preliminary data.</text>
</comment>
<accession>A0A6I2MVJ2</accession>
<protein>
    <submittedName>
        <fullName evidence="3">DUF349 domain-containing protein</fullName>
    </submittedName>
</protein>
<dbReference type="Pfam" id="PF03993">
    <property type="entry name" value="DUF349"/>
    <property type="match status" value="5"/>
</dbReference>
<reference evidence="3 4" key="1">
    <citation type="submission" date="2019-11" db="EMBL/GenBank/DDBJ databases">
        <title>Maribacter lutea sp. nov., a marine bacterium isolated from intertidal sand.</title>
        <authorList>
            <person name="Liu A."/>
        </authorList>
    </citation>
    <scope>NUCLEOTIDE SEQUENCE [LARGE SCALE GENOMIC DNA]</scope>
    <source>
        <strain evidence="3 4">RZ05</strain>
    </source>
</reference>
<evidence type="ECO:0000256" key="2">
    <source>
        <dbReference type="SAM" id="MobiDB-lite"/>
    </source>
</evidence>
<keyword evidence="4" id="KW-1185">Reference proteome</keyword>
<dbReference type="EMBL" id="WKJH01000026">
    <property type="protein sequence ID" value="MRX65676.1"/>
    <property type="molecule type" value="Genomic_DNA"/>
</dbReference>
<dbReference type="InterPro" id="IPR007139">
    <property type="entry name" value="DUF349"/>
</dbReference>
<evidence type="ECO:0000313" key="3">
    <source>
        <dbReference type="EMBL" id="MRX65676.1"/>
    </source>
</evidence>
<organism evidence="3 4">
    <name type="scientific">Maribacter luteus</name>
    <dbReference type="NCBI Taxonomy" id="2594478"/>
    <lineage>
        <taxon>Bacteria</taxon>
        <taxon>Pseudomonadati</taxon>
        <taxon>Bacteroidota</taxon>
        <taxon>Flavobacteriia</taxon>
        <taxon>Flavobacteriales</taxon>
        <taxon>Flavobacteriaceae</taxon>
        <taxon>Maribacter</taxon>
    </lineage>
</organism>
<feature type="compositionally biased region" description="Acidic residues" evidence="2">
    <location>
        <begin position="61"/>
        <end position="73"/>
    </location>
</feature>
<dbReference type="AlphaFoldDB" id="A0A6I2MVJ2"/>
<sequence>MQEDKDQELQETVGGENISETTESVNETSEKSPEITTEKTDSDATDDTVSIENEIASSEPAPEDEKGENDDDSVLNEIDESNAEDAEDQDNHHRHDIPILDYHAMSMENLVGELQRLIKNEKVQAIKKHVDGIKYEFDLKFQEFIEEKKEDFISNGGNEIDFRYNSVTKRQFNEVYSEYREKRNQYYKSLENSLKENLSNRLAIIEELKSLVNVEEDINTTYKHFKEVQEKWRNAGPIPRNNYNDVWRTYHHHIEIFYDFLHINRELRDLDFKHNLEEKIKLVERAEALEKEEDLNKAFRELQTLHKIWKEDVGPVDKEHREEIWERFSNATKVLHQRRQDYYKDLDKIHEQNLEKKKEIINSIKGISENIATSHRALQQQIKQIEELRDAFFKAGKVPQKVNEQTWAEFKEAVRSFNRNKNAYYKNLKKEQQTNLDKKRELLNLAISLKDSEDTDTATSEMKRIQSEWKKIGHVPRKYSDKIWKEFKEACNHYFDRLHASKNEAHKDEIENFEKKNECLERLKAFELTGKREADLATIKAFIEEWKTYGRVPFNKKNINQKFNKILDAIFKKLDVDRQESELLRYGNKIQHLANADNDRAIANERSFIRKKIEESKNEVRQLENNLQFFSNASEDNPLVQDVIKRVEKNKESLETWKAKLKKLNIMQHNLEKGENEAEETDPTEEE</sequence>
<dbReference type="OrthoDB" id="5422202at2"/>
<feature type="compositionally biased region" description="Low complexity" evidence="2">
    <location>
        <begin position="16"/>
        <end position="27"/>
    </location>
</feature>
<proteinExistence type="predicted"/>
<feature type="region of interest" description="Disordered" evidence="2">
    <location>
        <begin position="1"/>
        <end position="73"/>
    </location>
</feature>
<feature type="compositionally biased region" description="Basic and acidic residues" evidence="2">
    <location>
        <begin position="28"/>
        <end position="42"/>
    </location>
</feature>
<evidence type="ECO:0000256" key="1">
    <source>
        <dbReference type="SAM" id="Coils"/>
    </source>
</evidence>
<keyword evidence="1" id="KW-0175">Coiled coil</keyword>
<feature type="coiled-coil region" evidence="1">
    <location>
        <begin position="273"/>
        <end position="305"/>
    </location>
</feature>